<name>G3H107_CRIGR</name>
<dbReference type="InParanoid" id="G3H107"/>
<evidence type="ECO:0000256" key="1">
    <source>
        <dbReference type="SAM" id="MobiDB-lite"/>
    </source>
</evidence>
<accession>G3H107</accession>
<reference evidence="3" key="1">
    <citation type="journal article" date="2011" name="Nat. Biotechnol.">
        <title>The genomic sequence of the Chinese hamster ovary (CHO)-K1 cell line.</title>
        <authorList>
            <person name="Xu X."/>
            <person name="Nagarajan H."/>
            <person name="Lewis N.E."/>
            <person name="Pan S."/>
            <person name="Cai Z."/>
            <person name="Liu X."/>
            <person name="Chen W."/>
            <person name="Xie M."/>
            <person name="Wang W."/>
            <person name="Hammond S."/>
            <person name="Andersen M.R."/>
            <person name="Neff N."/>
            <person name="Passarelli B."/>
            <person name="Koh W."/>
            <person name="Fan H.C."/>
            <person name="Wang J."/>
            <person name="Gui Y."/>
            <person name="Lee K.H."/>
            <person name="Betenbaugh M.J."/>
            <person name="Quake S.R."/>
            <person name="Famili I."/>
            <person name="Palsson B.O."/>
            <person name="Wang J."/>
        </authorList>
    </citation>
    <scope>NUCLEOTIDE SEQUENCE [LARGE SCALE GENOMIC DNA]</scope>
    <source>
        <strain evidence="3">CHO K1 cell line</strain>
    </source>
</reference>
<proteinExistence type="predicted"/>
<dbReference type="AlphaFoldDB" id="G3H107"/>
<protein>
    <submittedName>
        <fullName evidence="2">Uncharacterized protein</fullName>
    </submittedName>
</protein>
<evidence type="ECO:0000313" key="2">
    <source>
        <dbReference type="EMBL" id="EGV97267.1"/>
    </source>
</evidence>
<dbReference type="Proteomes" id="UP000001075">
    <property type="component" value="Unassembled WGS sequence"/>
</dbReference>
<evidence type="ECO:0000313" key="3">
    <source>
        <dbReference type="Proteomes" id="UP000001075"/>
    </source>
</evidence>
<feature type="region of interest" description="Disordered" evidence="1">
    <location>
        <begin position="1"/>
        <end position="25"/>
    </location>
</feature>
<dbReference type="EMBL" id="JH000098">
    <property type="protein sequence ID" value="EGV97267.1"/>
    <property type="molecule type" value="Genomic_DNA"/>
</dbReference>
<gene>
    <name evidence="2" type="ORF">I79_003827</name>
</gene>
<sequence>MNSVLKDGSYHSRSHPQQSTTTKVKFRQAMVGHAVSPSTQEAEAGGSPEFEISLVYKS</sequence>
<organism evidence="2 3">
    <name type="scientific">Cricetulus griseus</name>
    <name type="common">Chinese hamster</name>
    <name type="synonym">Cricetulus barabensis griseus</name>
    <dbReference type="NCBI Taxonomy" id="10029"/>
    <lineage>
        <taxon>Eukaryota</taxon>
        <taxon>Metazoa</taxon>
        <taxon>Chordata</taxon>
        <taxon>Craniata</taxon>
        <taxon>Vertebrata</taxon>
        <taxon>Euteleostomi</taxon>
        <taxon>Mammalia</taxon>
        <taxon>Eutheria</taxon>
        <taxon>Euarchontoglires</taxon>
        <taxon>Glires</taxon>
        <taxon>Rodentia</taxon>
        <taxon>Myomorpha</taxon>
        <taxon>Muroidea</taxon>
        <taxon>Cricetidae</taxon>
        <taxon>Cricetinae</taxon>
        <taxon>Cricetulus</taxon>
    </lineage>
</organism>